<accession>A0A506V9K2</accession>
<sequence length="95" mass="10416">MNDRFRRKLPQARIHLNFALSAGPARKKARLRLSLPPAGDDRYGRTMSPTSEGQKININKNKAHSVFAGCAPLEKLWRSPTLGVGPHSEPSALAS</sequence>
<evidence type="ECO:0000313" key="1">
    <source>
        <dbReference type="EMBL" id="TPW42206.1"/>
    </source>
</evidence>
<evidence type="ECO:0000313" key="2">
    <source>
        <dbReference type="Proteomes" id="UP000319523"/>
    </source>
</evidence>
<proteinExistence type="predicted"/>
<keyword evidence="2" id="KW-1185">Reference proteome</keyword>
<dbReference type="RefSeq" id="WP_141175910.1">
    <property type="nucleotide sequence ID" value="NZ_JBHUFX010000036.1"/>
</dbReference>
<organism evidence="1 2">
    <name type="scientific">Mixta tenebrionis</name>
    <dbReference type="NCBI Taxonomy" id="2562439"/>
    <lineage>
        <taxon>Bacteria</taxon>
        <taxon>Pseudomonadati</taxon>
        <taxon>Pseudomonadota</taxon>
        <taxon>Gammaproteobacteria</taxon>
        <taxon>Enterobacterales</taxon>
        <taxon>Erwiniaceae</taxon>
        <taxon>Mixta</taxon>
    </lineage>
</organism>
<gene>
    <name evidence="1" type="ORF">FKM52_09140</name>
</gene>
<dbReference type="EMBL" id="VHQI01000005">
    <property type="protein sequence ID" value="TPW42206.1"/>
    <property type="molecule type" value="Genomic_DNA"/>
</dbReference>
<dbReference type="AlphaFoldDB" id="A0A506V9K2"/>
<name>A0A506V9K2_9GAMM</name>
<protein>
    <submittedName>
        <fullName evidence="1">Uncharacterized protein</fullName>
    </submittedName>
</protein>
<reference evidence="1 2" key="1">
    <citation type="submission" date="2019-06" db="EMBL/GenBank/DDBJ databases">
        <authorList>
            <person name="Yang Y."/>
        </authorList>
    </citation>
    <scope>NUCLEOTIDE SEQUENCE [LARGE SCALE GENOMIC DNA]</scope>
    <source>
        <strain evidence="1 2">BIT-26</strain>
    </source>
</reference>
<dbReference type="Proteomes" id="UP000319523">
    <property type="component" value="Unassembled WGS sequence"/>
</dbReference>
<comment type="caution">
    <text evidence="1">The sequence shown here is derived from an EMBL/GenBank/DDBJ whole genome shotgun (WGS) entry which is preliminary data.</text>
</comment>